<feature type="domain" description="Methyltransferase" evidence="4">
    <location>
        <begin position="43"/>
        <end position="139"/>
    </location>
</feature>
<accession>A0A367VJT1</accession>
<protein>
    <recommendedName>
        <fullName evidence="4">Methyltransferase domain-containing protein</fullName>
    </recommendedName>
</protein>
<evidence type="ECO:0000256" key="2">
    <source>
        <dbReference type="ARBA" id="ARBA00022679"/>
    </source>
</evidence>
<dbReference type="InterPro" id="IPR025714">
    <property type="entry name" value="Methyltranfer_dom"/>
</dbReference>
<comment type="caution">
    <text evidence="5">The sequence shown here is derived from an EMBL/GenBank/DDBJ whole genome shotgun (WGS) entry which is preliminary data.</text>
</comment>
<organism evidence="5 6">
    <name type="scientific">Thalassospira profundimaris</name>
    <dbReference type="NCBI Taxonomy" id="502049"/>
    <lineage>
        <taxon>Bacteria</taxon>
        <taxon>Pseudomonadati</taxon>
        <taxon>Pseudomonadota</taxon>
        <taxon>Alphaproteobacteria</taxon>
        <taxon>Rhodospirillales</taxon>
        <taxon>Thalassospiraceae</taxon>
        <taxon>Thalassospira</taxon>
    </lineage>
</organism>
<dbReference type="Pfam" id="PF13847">
    <property type="entry name" value="Methyltransf_31"/>
    <property type="match status" value="1"/>
</dbReference>
<evidence type="ECO:0000313" key="6">
    <source>
        <dbReference type="Proteomes" id="UP000253061"/>
    </source>
</evidence>
<dbReference type="EMBL" id="JPWB01000001">
    <property type="protein sequence ID" value="RCK25416.1"/>
    <property type="molecule type" value="Genomic_DNA"/>
</dbReference>
<keyword evidence="2" id="KW-0808">Transferase</keyword>
<dbReference type="Gene3D" id="3.40.50.150">
    <property type="entry name" value="Vaccinia Virus protein VP39"/>
    <property type="match status" value="1"/>
</dbReference>
<dbReference type="AlphaFoldDB" id="A0A367VJT1"/>
<evidence type="ECO:0000256" key="3">
    <source>
        <dbReference type="ARBA" id="ARBA00022691"/>
    </source>
</evidence>
<name>A0A367VJT1_9PROT</name>
<dbReference type="Proteomes" id="UP000253061">
    <property type="component" value="Unassembled WGS sequence"/>
</dbReference>
<dbReference type="PANTHER" id="PTHR43464:SF19">
    <property type="entry name" value="UBIQUINONE BIOSYNTHESIS O-METHYLTRANSFERASE, MITOCHONDRIAL"/>
    <property type="match status" value="1"/>
</dbReference>
<dbReference type="GO" id="GO:0032259">
    <property type="term" value="P:methylation"/>
    <property type="evidence" value="ECO:0007669"/>
    <property type="project" value="UniProtKB-KW"/>
</dbReference>
<dbReference type="RefSeq" id="WP_062956503.1">
    <property type="nucleotide sequence ID" value="NZ_JPWB01000001.1"/>
</dbReference>
<dbReference type="SUPFAM" id="SSF53335">
    <property type="entry name" value="S-adenosyl-L-methionine-dependent methyltransferases"/>
    <property type="match status" value="1"/>
</dbReference>
<dbReference type="CDD" id="cd02440">
    <property type="entry name" value="AdoMet_MTases"/>
    <property type="match status" value="1"/>
</dbReference>
<sequence>MSTRDIYARWNEDECVNIFAQKSPADFFETEKKFLRPIASRLERVLDVGCATGRFLELLKSLGFSGDYSGIDISEKNIHLARENYPENEFFFGNASDFDFNEEFDIVNATGVFQHDPNFEGLLNMMLSASRKYVLFDVKFADISEHVIDIEKSRAGSKENPLFFCIFSIERFISDLCSFENIKTIEFFGYETKKNKNTKIPNNIDSIYSSGVFIEKCAPGEHSQCLVTGVVEGLVNLSGVE</sequence>
<dbReference type="PANTHER" id="PTHR43464">
    <property type="entry name" value="METHYLTRANSFERASE"/>
    <property type="match status" value="1"/>
</dbReference>
<evidence type="ECO:0000313" key="5">
    <source>
        <dbReference type="EMBL" id="RCK25416.1"/>
    </source>
</evidence>
<dbReference type="GO" id="GO:0008168">
    <property type="term" value="F:methyltransferase activity"/>
    <property type="evidence" value="ECO:0007669"/>
    <property type="project" value="UniProtKB-KW"/>
</dbReference>
<reference evidence="5 6" key="1">
    <citation type="submission" date="2014-07" db="EMBL/GenBank/DDBJ databases">
        <title>Draft genome sequence of Thalassospira profundimaris R8-17.</title>
        <authorList>
            <person name="Lai Q."/>
            <person name="Shao Z."/>
        </authorList>
    </citation>
    <scope>NUCLEOTIDE SEQUENCE [LARGE SCALE GENOMIC DNA]</scope>
    <source>
        <strain evidence="5 6">R8-17</strain>
    </source>
</reference>
<evidence type="ECO:0000256" key="1">
    <source>
        <dbReference type="ARBA" id="ARBA00022603"/>
    </source>
</evidence>
<gene>
    <name evidence="5" type="ORF">TH6_02020</name>
</gene>
<proteinExistence type="predicted"/>
<keyword evidence="3" id="KW-0949">S-adenosyl-L-methionine</keyword>
<evidence type="ECO:0000259" key="4">
    <source>
        <dbReference type="Pfam" id="PF13847"/>
    </source>
</evidence>
<keyword evidence="1" id="KW-0489">Methyltransferase</keyword>
<dbReference type="InterPro" id="IPR029063">
    <property type="entry name" value="SAM-dependent_MTases_sf"/>
</dbReference>